<keyword evidence="2" id="KW-1185">Reference proteome</keyword>
<proteinExistence type="predicted"/>
<dbReference type="EMBL" id="CAJPIN010022306">
    <property type="protein sequence ID" value="CAG2062796.1"/>
    <property type="molecule type" value="Genomic_DNA"/>
</dbReference>
<gene>
    <name evidence="1" type="ORF">TPAB3V08_LOCUS9744</name>
</gene>
<reference evidence="1" key="1">
    <citation type="submission" date="2021-03" db="EMBL/GenBank/DDBJ databases">
        <authorList>
            <person name="Tran Van P."/>
        </authorList>
    </citation>
    <scope>NUCLEOTIDE SEQUENCE</scope>
</reference>
<protein>
    <submittedName>
        <fullName evidence="1">Uncharacterized protein</fullName>
    </submittedName>
</protein>
<evidence type="ECO:0000313" key="1">
    <source>
        <dbReference type="EMBL" id="CAG2062796.1"/>
    </source>
</evidence>
<evidence type="ECO:0000313" key="2">
    <source>
        <dbReference type="Proteomes" id="UP001153148"/>
    </source>
</evidence>
<dbReference type="Proteomes" id="UP001153148">
    <property type="component" value="Unassembled WGS sequence"/>
</dbReference>
<accession>A0ABN7PBE4</accession>
<name>A0ABN7PBE4_TIMPD</name>
<organism evidence="1 2">
    <name type="scientific">Timema podura</name>
    <name type="common">Walking stick</name>
    <dbReference type="NCBI Taxonomy" id="61482"/>
    <lineage>
        <taxon>Eukaryota</taxon>
        <taxon>Metazoa</taxon>
        <taxon>Ecdysozoa</taxon>
        <taxon>Arthropoda</taxon>
        <taxon>Hexapoda</taxon>
        <taxon>Insecta</taxon>
        <taxon>Pterygota</taxon>
        <taxon>Neoptera</taxon>
        <taxon>Polyneoptera</taxon>
        <taxon>Phasmatodea</taxon>
        <taxon>Timematodea</taxon>
        <taxon>Timematoidea</taxon>
        <taxon>Timematidae</taxon>
        <taxon>Timema</taxon>
    </lineage>
</organism>
<comment type="caution">
    <text evidence="1">The sequence shown here is derived from an EMBL/GenBank/DDBJ whole genome shotgun (WGS) entry which is preliminary data.</text>
</comment>
<sequence length="124" mass="14218">MFRRKVAVKKQQTFGFKEEEEVKPECYHPFTEEAQVLLKKRQYNTALKYLDISLDFTPDNPLTLATKSGCKYVHVHQVAYDQVDTLQQAFTTPSLTLSKQYPSVEFDVGSPFGNVARGWELLPA</sequence>